<dbReference type="InterPro" id="IPR052973">
    <property type="entry name" value="Fungal_sec-metab_reg_TF"/>
</dbReference>
<dbReference type="GO" id="GO:0008270">
    <property type="term" value="F:zinc ion binding"/>
    <property type="evidence" value="ECO:0007669"/>
    <property type="project" value="InterPro"/>
</dbReference>
<dbReference type="EMBL" id="JAUKTV010000007">
    <property type="protein sequence ID" value="KAK0735391.1"/>
    <property type="molecule type" value="Genomic_DNA"/>
</dbReference>
<keyword evidence="1" id="KW-0539">Nucleus</keyword>
<keyword evidence="4" id="KW-1185">Reference proteome</keyword>
<evidence type="ECO:0000256" key="2">
    <source>
        <dbReference type="SAM" id="MobiDB-lite"/>
    </source>
</evidence>
<dbReference type="InterPro" id="IPR001138">
    <property type="entry name" value="Zn2Cys6_DnaBD"/>
</dbReference>
<gene>
    <name evidence="3" type="ORF">B0T21DRAFT_384256</name>
</gene>
<evidence type="ECO:0000313" key="4">
    <source>
        <dbReference type="Proteomes" id="UP001172159"/>
    </source>
</evidence>
<dbReference type="PANTHER" id="PTHR35392:SF3">
    <property type="entry name" value="ZN(2)-C6 FUNGAL-TYPE DOMAIN-CONTAINING PROTEIN"/>
    <property type="match status" value="1"/>
</dbReference>
<dbReference type="AlphaFoldDB" id="A0AA40BJJ0"/>
<dbReference type="Proteomes" id="UP001172159">
    <property type="component" value="Unassembled WGS sequence"/>
</dbReference>
<evidence type="ECO:0000313" key="3">
    <source>
        <dbReference type="EMBL" id="KAK0735391.1"/>
    </source>
</evidence>
<feature type="region of interest" description="Disordered" evidence="2">
    <location>
        <begin position="44"/>
        <end position="65"/>
    </location>
</feature>
<sequence length="703" mass="79691">MGGGDVPPVLAEVFSETPVAFATHQPHSSSQYVSPVEIWESESSDVTAHGLRHSPAEEGGGGFPQSQLTWESAWLRLPHSGESFYGVSACAFQAPSPSTATLGRTPPSVAQPTLTDPTELQEEDEYLLHFQPVYPAASPENTVSSAQEPAFHAYVPPNGYQGTLRDNPVVFPERETPKVCSPYVNVTKQGDNRPLKISELQDTDEDFVVPVETPLIGHWVHVTQGAALDVKQEVVVKEEQIVQRDVNMWRRDMLMKQTSDTRAMRACIRCHNQRVRCRPNTDNPNDPLAPCSTCLDVRRESKKTIHNLPCLRQRLSSVVLHRDGGLGYTNRFTHNQLIDIPASDYADEFITTIEMAQDLCKTPMRLKVRAFKAREGDKLVRHFVDKDGVTIPAYCLIEVKSAGKTFREYLAANAVKGLEESTEESDDLIKEVFGMIANHLRPSLVRSPSKIHLFSRQDRKSFDQDGFLLRAVRLWFAIRHQTGSAWLCGEETLGMDSVELKARYVPRMIVAQFDSIRYQMVFKSQAPQFLKEYALVLGSNNMGAWFPTFKVTFLFLHNVACICKDRYRHARENSQGRPMETRYGARDHTLTRFVEDVQRGAVAMLAYWMYFKRCDVMNFEWDAESVSKSPLQKLEPEQLKFLKKIVERLKAKLSSIPTTPQEGCWEHELYWVSLMFVSEPLMINTWKIPVIFSTVTPSVGNEI</sequence>
<reference evidence="3" key="1">
    <citation type="submission" date="2023-06" db="EMBL/GenBank/DDBJ databases">
        <title>Genome-scale phylogeny and comparative genomics of the fungal order Sordariales.</title>
        <authorList>
            <consortium name="Lawrence Berkeley National Laboratory"/>
            <person name="Hensen N."/>
            <person name="Bonometti L."/>
            <person name="Westerberg I."/>
            <person name="Brannstrom I.O."/>
            <person name="Guillou S."/>
            <person name="Cros-Aarteil S."/>
            <person name="Calhoun S."/>
            <person name="Haridas S."/>
            <person name="Kuo A."/>
            <person name="Mondo S."/>
            <person name="Pangilinan J."/>
            <person name="Riley R."/>
            <person name="Labutti K."/>
            <person name="Andreopoulos B."/>
            <person name="Lipzen A."/>
            <person name="Chen C."/>
            <person name="Yanf M."/>
            <person name="Daum C."/>
            <person name="Ng V."/>
            <person name="Clum A."/>
            <person name="Steindorff A."/>
            <person name="Ohm R."/>
            <person name="Martin F."/>
            <person name="Silar P."/>
            <person name="Natvig D."/>
            <person name="Lalanne C."/>
            <person name="Gautier V."/>
            <person name="Ament-Velasquez S.L."/>
            <person name="Kruys A."/>
            <person name="Hutchinson M.I."/>
            <person name="Powell A.J."/>
            <person name="Barry K."/>
            <person name="Miller A.N."/>
            <person name="Grigoriev I.V."/>
            <person name="Debuchy R."/>
            <person name="Gladieux P."/>
            <person name="Thoren M.H."/>
            <person name="Johannesson H."/>
        </authorList>
    </citation>
    <scope>NUCLEOTIDE SEQUENCE</scope>
    <source>
        <strain evidence="3">CBS 540.89</strain>
    </source>
</reference>
<proteinExistence type="predicted"/>
<name>A0AA40BJJ0_9PEZI</name>
<accession>A0AA40BJJ0</accession>
<comment type="caution">
    <text evidence="3">The sequence shown here is derived from an EMBL/GenBank/DDBJ whole genome shotgun (WGS) entry which is preliminary data.</text>
</comment>
<dbReference type="PANTHER" id="PTHR35392">
    <property type="entry name" value="ZN(II)2CYS6 TRANSCRIPTION FACTOR (EUROFUNG)-RELATED-RELATED"/>
    <property type="match status" value="1"/>
</dbReference>
<protein>
    <submittedName>
        <fullName evidence="3">Uncharacterized protein</fullName>
    </submittedName>
</protein>
<organism evidence="3 4">
    <name type="scientific">Apiosordaria backusii</name>
    <dbReference type="NCBI Taxonomy" id="314023"/>
    <lineage>
        <taxon>Eukaryota</taxon>
        <taxon>Fungi</taxon>
        <taxon>Dikarya</taxon>
        <taxon>Ascomycota</taxon>
        <taxon>Pezizomycotina</taxon>
        <taxon>Sordariomycetes</taxon>
        <taxon>Sordariomycetidae</taxon>
        <taxon>Sordariales</taxon>
        <taxon>Lasiosphaeriaceae</taxon>
        <taxon>Apiosordaria</taxon>
    </lineage>
</organism>
<evidence type="ECO:0000256" key="1">
    <source>
        <dbReference type="ARBA" id="ARBA00023242"/>
    </source>
</evidence>
<dbReference type="CDD" id="cd00067">
    <property type="entry name" value="GAL4"/>
    <property type="match status" value="1"/>
</dbReference>
<dbReference type="GO" id="GO:0000981">
    <property type="term" value="F:DNA-binding transcription factor activity, RNA polymerase II-specific"/>
    <property type="evidence" value="ECO:0007669"/>
    <property type="project" value="InterPro"/>
</dbReference>